<evidence type="ECO:0000256" key="1">
    <source>
        <dbReference type="ARBA" id="ARBA00022691"/>
    </source>
</evidence>
<proteinExistence type="predicted"/>
<dbReference type="Pfam" id="PF04055">
    <property type="entry name" value="Radical_SAM"/>
    <property type="match status" value="1"/>
</dbReference>
<reference evidence="7 8" key="1">
    <citation type="journal article" date="2019" name="Int. J. Syst. Evol. Microbiol.">
        <title>The Global Catalogue of Microorganisms (GCM) 10K type strain sequencing project: providing services to taxonomists for standard genome sequencing and annotation.</title>
        <authorList>
            <consortium name="The Broad Institute Genomics Platform"/>
            <consortium name="The Broad Institute Genome Sequencing Center for Infectious Disease"/>
            <person name="Wu L."/>
            <person name="Ma J."/>
        </authorList>
    </citation>
    <scope>NUCLEOTIDE SEQUENCE [LARGE SCALE GENOMIC DNA]</scope>
    <source>
        <strain evidence="7 8">JCM 12696</strain>
    </source>
</reference>
<gene>
    <name evidence="7" type="ORF">GCM10009654_35340</name>
</gene>
<dbReference type="SFLD" id="SFLDG01386">
    <property type="entry name" value="main_SPASM_domain-containing"/>
    <property type="match status" value="1"/>
</dbReference>
<keyword evidence="2" id="KW-0479">Metal-binding</keyword>
<dbReference type="Proteomes" id="UP001501371">
    <property type="component" value="Unassembled WGS sequence"/>
</dbReference>
<dbReference type="CDD" id="cd21109">
    <property type="entry name" value="SPASM"/>
    <property type="match status" value="1"/>
</dbReference>
<dbReference type="SFLD" id="SFLDF00365">
    <property type="entry name" value="thuricin_CD_(TrnCD-like)"/>
    <property type="match status" value="1"/>
</dbReference>
<accession>A0ABN1UY07</accession>
<comment type="caution">
    <text evidence="7">The sequence shown here is derived from an EMBL/GenBank/DDBJ whole genome shotgun (WGS) entry which is preliminary data.</text>
</comment>
<dbReference type="InterPro" id="IPR013785">
    <property type="entry name" value="Aldolase_TIM"/>
</dbReference>
<evidence type="ECO:0000313" key="8">
    <source>
        <dbReference type="Proteomes" id="UP001501371"/>
    </source>
</evidence>
<feature type="domain" description="Radical SAM core" evidence="6">
    <location>
        <begin position="14"/>
        <end position="223"/>
    </location>
</feature>
<dbReference type="Gene3D" id="3.20.20.70">
    <property type="entry name" value="Aldolase class I"/>
    <property type="match status" value="1"/>
</dbReference>
<protein>
    <recommendedName>
        <fullName evidence="6">Radical SAM core domain-containing protein</fullName>
    </recommendedName>
</protein>
<dbReference type="PROSITE" id="PS51918">
    <property type="entry name" value="RADICAL_SAM"/>
    <property type="match status" value="1"/>
</dbReference>
<dbReference type="InterPro" id="IPR058240">
    <property type="entry name" value="rSAM_sf"/>
</dbReference>
<dbReference type="SFLD" id="SFLDG01216">
    <property type="entry name" value="thioether_bond_formation_requi"/>
    <property type="match status" value="1"/>
</dbReference>
<dbReference type="SFLD" id="SFLDS00029">
    <property type="entry name" value="Radical_SAM"/>
    <property type="match status" value="1"/>
</dbReference>
<sequence length="288" mass="30839">MPVQKNLGTTSAEKTATRLLWLDLTRKCQLNCAHCYNASGPAGTHGTMSRKDWISVLDQAAACGVRDIQFIGGEPTMHPDFADLVDHALALGLDVEVFSNLVHVSSKCWEVFQRKGLSLATSYYSHRAEEHDAMTDRRSHNRTRINIQRAVGLGIPLRVGIIDSGEGLGAVEARQDLEALGVRELRVDHVRPFGRGSQGQAPDMANLCGRCGTGRAAISPTGEVSPCVFSAWMNVGSVMSTPLATILSGDAMERANSSIRAAAGGGDDDDNDDECSPGYPGSECTPRN</sequence>
<evidence type="ECO:0000256" key="5">
    <source>
        <dbReference type="SAM" id="MobiDB-lite"/>
    </source>
</evidence>
<dbReference type="Pfam" id="PF13186">
    <property type="entry name" value="SPASM"/>
    <property type="match status" value="1"/>
</dbReference>
<evidence type="ECO:0000256" key="3">
    <source>
        <dbReference type="ARBA" id="ARBA00023004"/>
    </source>
</evidence>
<evidence type="ECO:0000313" key="7">
    <source>
        <dbReference type="EMBL" id="GAA1175069.1"/>
    </source>
</evidence>
<dbReference type="CDD" id="cd01335">
    <property type="entry name" value="Radical_SAM"/>
    <property type="match status" value="1"/>
</dbReference>
<dbReference type="PANTHER" id="PTHR11228:SF7">
    <property type="entry name" value="PQQA PEPTIDE CYCLASE"/>
    <property type="match status" value="1"/>
</dbReference>
<keyword evidence="1" id="KW-0949">S-adenosyl-L-methionine</keyword>
<dbReference type="InterPro" id="IPR023885">
    <property type="entry name" value="4Fe4S-binding_SPASM_dom"/>
</dbReference>
<keyword evidence="4" id="KW-0411">Iron-sulfur</keyword>
<dbReference type="SFLD" id="SFLDG01067">
    <property type="entry name" value="SPASM/twitch_domain_containing"/>
    <property type="match status" value="1"/>
</dbReference>
<dbReference type="InterPro" id="IPR050377">
    <property type="entry name" value="Radical_SAM_PqqE_MftC-like"/>
</dbReference>
<name>A0ABN1UY07_9ACTN</name>
<keyword evidence="8" id="KW-1185">Reference proteome</keyword>
<dbReference type="InterPro" id="IPR007197">
    <property type="entry name" value="rSAM"/>
</dbReference>
<feature type="region of interest" description="Disordered" evidence="5">
    <location>
        <begin position="258"/>
        <end position="288"/>
    </location>
</feature>
<dbReference type="SUPFAM" id="SSF102114">
    <property type="entry name" value="Radical SAM enzymes"/>
    <property type="match status" value="1"/>
</dbReference>
<keyword evidence="3" id="KW-0408">Iron</keyword>
<dbReference type="PANTHER" id="PTHR11228">
    <property type="entry name" value="RADICAL SAM DOMAIN PROTEIN"/>
    <property type="match status" value="1"/>
</dbReference>
<dbReference type="RefSeq" id="WP_344277210.1">
    <property type="nucleotide sequence ID" value="NZ_BAAAKV010000030.1"/>
</dbReference>
<dbReference type="EMBL" id="BAAAKV010000030">
    <property type="protein sequence ID" value="GAA1175069.1"/>
    <property type="molecule type" value="Genomic_DNA"/>
</dbReference>
<organism evidence="7 8">
    <name type="scientific">Streptomyces hebeiensis</name>
    <dbReference type="NCBI Taxonomy" id="229486"/>
    <lineage>
        <taxon>Bacteria</taxon>
        <taxon>Bacillati</taxon>
        <taxon>Actinomycetota</taxon>
        <taxon>Actinomycetes</taxon>
        <taxon>Kitasatosporales</taxon>
        <taxon>Streptomycetaceae</taxon>
        <taxon>Streptomyces</taxon>
    </lineage>
</organism>
<feature type="compositionally biased region" description="Acidic residues" evidence="5">
    <location>
        <begin position="266"/>
        <end position="275"/>
    </location>
</feature>
<evidence type="ECO:0000259" key="6">
    <source>
        <dbReference type="PROSITE" id="PS51918"/>
    </source>
</evidence>
<evidence type="ECO:0000256" key="4">
    <source>
        <dbReference type="ARBA" id="ARBA00023014"/>
    </source>
</evidence>
<evidence type="ECO:0000256" key="2">
    <source>
        <dbReference type="ARBA" id="ARBA00022723"/>
    </source>
</evidence>